<feature type="chain" id="PRO_5028519785" description="C-X-C motif chemokine" evidence="8">
    <location>
        <begin position="22"/>
        <end position="104"/>
    </location>
</feature>
<dbReference type="FunCoup" id="A0A6P7X7F3">
    <property type="interactions" value="688"/>
</dbReference>
<dbReference type="InterPro" id="IPR001089">
    <property type="entry name" value="Chemokine_CXC"/>
</dbReference>
<evidence type="ECO:0000313" key="10">
    <source>
        <dbReference type="Proteomes" id="UP000515156"/>
    </source>
</evidence>
<protein>
    <recommendedName>
        <fullName evidence="8">C-X-C motif chemokine</fullName>
    </recommendedName>
</protein>
<evidence type="ECO:0000256" key="8">
    <source>
        <dbReference type="RuleBase" id="RU361149"/>
    </source>
</evidence>
<dbReference type="CDD" id="cd00273">
    <property type="entry name" value="Chemokine_CXC"/>
    <property type="match status" value="1"/>
</dbReference>
<dbReference type="AlphaFoldDB" id="A0A6P7X7F3"/>
<dbReference type="OrthoDB" id="9948647at2759"/>
<dbReference type="PRINTS" id="PR00436">
    <property type="entry name" value="INTERLEUKIN8"/>
</dbReference>
<dbReference type="InterPro" id="IPR018048">
    <property type="entry name" value="Chemokine_CXC_CS"/>
</dbReference>
<comment type="subcellular location">
    <subcellularLocation>
        <location evidence="1 8">Secreted</location>
    </subcellularLocation>
</comment>
<organism evidence="10 11">
    <name type="scientific">Microcaecilia unicolor</name>
    <dbReference type="NCBI Taxonomy" id="1415580"/>
    <lineage>
        <taxon>Eukaryota</taxon>
        <taxon>Metazoa</taxon>
        <taxon>Chordata</taxon>
        <taxon>Craniata</taxon>
        <taxon>Vertebrata</taxon>
        <taxon>Euteleostomi</taxon>
        <taxon>Amphibia</taxon>
        <taxon>Gymnophiona</taxon>
        <taxon>Siphonopidae</taxon>
        <taxon>Microcaecilia</taxon>
    </lineage>
</organism>
<dbReference type="KEGG" id="muo:115462510"/>
<keyword evidence="6 8" id="KW-0732">Signal</keyword>
<sequence>MEQRLVSLLCLLLLITAGIEGLSIGGKGRCLCIRNGSNFVKQKSIAKIELLPKSSSCEHTEIIITMKQSGKKRCLNPYSKMGKKILARSMKKRFLKISLKKRGK</sequence>
<evidence type="ECO:0000256" key="6">
    <source>
        <dbReference type="ARBA" id="ARBA00022729"/>
    </source>
</evidence>
<keyword evidence="5 8" id="KW-0964">Secreted</keyword>
<evidence type="ECO:0000256" key="7">
    <source>
        <dbReference type="ARBA" id="ARBA00023157"/>
    </source>
</evidence>
<dbReference type="Proteomes" id="UP000515156">
    <property type="component" value="Chromosome 2"/>
</dbReference>
<accession>A0A6P7X7F3</accession>
<name>A0A6P7X7F3_9AMPH</name>
<dbReference type="PROSITE" id="PS00471">
    <property type="entry name" value="SMALL_CYTOKINES_CXC"/>
    <property type="match status" value="1"/>
</dbReference>
<evidence type="ECO:0000256" key="3">
    <source>
        <dbReference type="ARBA" id="ARBA00022500"/>
    </source>
</evidence>
<dbReference type="RefSeq" id="XP_030048363.1">
    <property type="nucleotide sequence ID" value="XM_030192503.1"/>
</dbReference>
<comment type="similarity">
    <text evidence="2 8">Belongs to the intercrine alpha (chemokine CxC) family.</text>
</comment>
<evidence type="ECO:0000256" key="2">
    <source>
        <dbReference type="ARBA" id="ARBA00010665"/>
    </source>
</evidence>
<dbReference type="FunFam" id="2.40.50.40:FF:000004">
    <property type="entry name" value="C-X-C motif chemokine"/>
    <property type="match status" value="1"/>
</dbReference>
<dbReference type="PANTHER" id="PTHR12015:SF191">
    <property type="entry name" value="C-X-C MOTIF CHEMOKINE 11"/>
    <property type="match status" value="1"/>
</dbReference>
<dbReference type="InterPro" id="IPR039809">
    <property type="entry name" value="Chemokine_b/g/d"/>
</dbReference>
<dbReference type="PRINTS" id="PR00437">
    <property type="entry name" value="SMALLCYTKCXC"/>
</dbReference>
<dbReference type="InterPro" id="IPR001811">
    <property type="entry name" value="Chemokine_IL8-like_dom"/>
</dbReference>
<gene>
    <name evidence="11" type="primary">LOC115462510</name>
</gene>
<dbReference type="SMART" id="SM00199">
    <property type="entry name" value="SCY"/>
    <property type="match status" value="1"/>
</dbReference>
<evidence type="ECO:0000259" key="9">
    <source>
        <dbReference type="SMART" id="SM00199"/>
    </source>
</evidence>
<keyword evidence="7" id="KW-1015">Disulfide bond</keyword>
<dbReference type="GO" id="GO:0008009">
    <property type="term" value="F:chemokine activity"/>
    <property type="evidence" value="ECO:0007669"/>
    <property type="project" value="InterPro"/>
</dbReference>
<keyword evidence="10" id="KW-1185">Reference proteome</keyword>
<reference evidence="11" key="1">
    <citation type="submission" date="2025-08" db="UniProtKB">
        <authorList>
            <consortium name="RefSeq"/>
        </authorList>
    </citation>
    <scope>IDENTIFICATION</scope>
</reference>
<evidence type="ECO:0000256" key="5">
    <source>
        <dbReference type="ARBA" id="ARBA00022525"/>
    </source>
</evidence>
<evidence type="ECO:0000256" key="1">
    <source>
        <dbReference type="ARBA" id="ARBA00004613"/>
    </source>
</evidence>
<feature type="domain" description="Chemokine interleukin-8-like" evidence="9">
    <location>
        <begin position="27"/>
        <end position="89"/>
    </location>
</feature>
<evidence type="ECO:0000313" key="11">
    <source>
        <dbReference type="RefSeq" id="XP_030048363.1"/>
    </source>
</evidence>
<dbReference type="Gene3D" id="2.40.50.40">
    <property type="match status" value="1"/>
</dbReference>
<dbReference type="Pfam" id="PF00048">
    <property type="entry name" value="IL8"/>
    <property type="match status" value="1"/>
</dbReference>
<dbReference type="GO" id="GO:0006952">
    <property type="term" value="P:defense response"/>
    <property type="evidence" value="ECO:0007669"/>
    <property type="project" value="InterPro"/>
</dbReference>
<evidence type="ECO:0000256" key="4">
    <source>
        <dbReference type="ARBA" id="ARBA00022514"/>
    </source>
</evidence>
<dbReference type="InterPro" id="IPR033899">
    <property type="entry name" value="CXC_Chemokine_domain"/>
</dbReference>
<dbReference type="InParanoid" id="A0A6P7X7F3"/>
<keyword evidence="4 8" id="KW-0202">Cytokine</keyword>
<feature type="signal peptide" evidence="8">
    <location>
        <begin position="1"/>
        <end position="21"/>
    </location>
</feature>
<dbReference type="PANTHER" id="PTHR12015">
    <property type="entry name" value="SMALL INDUCIBLE CYTOKINE A"/>
    <property type="match status" value="1"/>
</dbReference>
<dbReference type="SUPFAM" id="SSF54117">
    <property type="entry name" value="Interleukin 8-like chemokines"/>
    <property type="match status" value="1"/>
</dbReference>
<dbReference type="GO" id="GO:0005615">
    <property type="term" value="C:extracellular space"/>
    <property type="evidence" value="ECO:0007669"/>
    <property type="project" value="UniProtKB-UniRule"/>
</dbReference>
<proteinExistence type="inferred from homology"/>
<dbReference type="InterPro" id="IPR036048">
    <property type="entry name" value="Interleukin_8-like_sf"/>
</dbReference>
<keyword evidence="3 8" id="KW-0145">Chemotaxis</keyword>
<dbReference type="GO" id="GO:0006955">
    <property type="term" value="P:immune response"/>
    <property type="evidence" value="ECO:0007669"/>
    <property type="project" value="InterPro"/>
</dbReference>
<dbReference type="GeneID" id="115462510"/>